<gene>
    <name evidence="13" type="ORF">HNY73_004881</name>
</gene>
<evidence type="ECO:0000313" key="13">
    <source>
        <dbReference type="EMBL" id="KAF8793398.1"/>
    </source>
</evidence>
<keyword evidence="14" id="KW-1185">Reference proteome</keyword>
<organism evidence="13 14">
    <name type="scientific">Argiope bruennichi</name>
    <name type="common">Wasp spider</name>
    <name type="synonym">Aranea bruennichi</name>
    <dbReference type="NCBI Taxonomy" id="94029"/>
    <lineage>
        <taxon>Eukaryota</taxon>
        <taxon>Metazoa</taxon>
        <taxon>Ecdysozoa</taxon>
        <taxon>Arthropoda</taxon>
        <taxon>Chelicerata</taxon>
        <taxon>Arachnida</taxon>
        <taxon>Araneae</taxon>
        <taxon>Araneomorphae</taxon>
        <taxon>Entelegynae</taxon>
        <taxon>Araneoidea</taxon>
        <taxon>Araneidae</taxon>
        <taxon>Argiope</taxon>
    </lineage>
</organism>
<keyword evidence="6 12" id="KW-1133">Transmembrane helix</keyword>
<evidence type="ECO:0000256" key="5">
    <source>
        <dbReference type="ARBA" id="ARBA00022692"/>
    </source>
</evidence>
<dbReference type="PANTHER" id="PTHR14605:SF1">
    <property type="entry name" value="TRANSMEMBRANE PROTEIN 231"/>
    <property type="match status" value="1"/>
</dbReference>
<evidence type="ECO:0000313" key="14">
    <source>
        <dbReference type="Proteomes" id="UP000807504"/>
    </source>
</evidence>
<evidence type="ECO:0000256" key="3">
    <source>
        <dbReference type="ARBA" id="ARBA00015087"/>
    </source>
</evidence>
<dbReference type="PANTHER" id="PTHR14605">
    <property type="entry name" value="CHST5 PROTEIN"/>
    <property type="match status" value="1"/>
</dbReference>
<dbReference type="GO" id="GO:0035869">
    <property type="term" value="C:ciliary transition zone"/>
    <property type="evidence" value="ECO:0007669"/>
    <property type="project" value="TreeGrafter"/>
</dbReference>
<accession>A0A8T0FT62</accession>
<comment type="similarity">
    <text evidence="2">Belongs to the TMEM231 family.</text>
</comment>
<sequence length="105" mass="12299">MPSTSLENILLEYMRRNVTTSLKNTYSIWEAGHAANGSFKINVVILYPEETILFKVGFWQLWKWALVQYIAVFFILSSICKKIKTYLFQKQFLSSIVINPMKQKV</sequence>
<dbReference type="AlphaFoldDB" id="A0A8T0FT62"/>
<reference evidence="13" key="1">
    <citation type="journal article" date="2020" name="bioRxiv">
        <title>Chromosome-level reference genome of the European wasp spider Argiope bruennichi: a resource for studies on range expansion and evolutionary adaptation.</title>
        <authorList>
            <person name="Sheffer M.M."/>
            <person name="Hoppe A."/>
            <person name="Krehenwinkel H."/>
            <person name="Uhl G."/>
            <person name="Kuss A.W."/>
            <person name="Jensen L."/>
            <person name="Jensen C."/>
            <person name="Gillespie R.G."/>
            <person name="Hoff K.J."/>
            <person name="Prost S."/>
        </authorList>
    </citation>
    <scope>NUCLEOTIDE SEQUENCE</scope>
</reference>
<evidence type="ECO:0000256" key="12">
    <source>
        <dbReference type="SAM" id="Phobius"/>
    </source>
</evidence>
<name>A0A8T0FT62_ARGBR</name>
<evidence type="ECO:0000256" key="1">
    <source>
        <dbReference type="ARBA" id="ARBA00004272"/>
    </source>
</evidence>
<protein>
    <recommendedName>
        <fullName evidence="3">Transmembrane protein 231</fullName>
    </recommendedName>
</protein>
<keyword evidence="7" id="KW-0969">Cilium</keyword>
<dbReference type="InterPro" id="IPR019306">
    <property type="entry name" value="TMEM231"/>
</dbReference>
<dbReference type="GO" id="GO:0060271">
    <property type="term" value="P:cilium assembly"/>
    <property type="evidence" value="ECO:0007669"/>
    <property type="project" value="TreeGrafter"/>
</dbReference>
<evidence type="ECO:0000256" key="11">
    <source>
        <dbReference type="ARBA" id="ARBA00024803"/>
    </source>
</evidence>
<evidence type="ECO:0000256" key="8">
    <source>
        <dbReference type="ARBA" id="ARBA00023136"/>
    </source>
</evidence>
<keyword evidence="5 12" id="KW-0812">Transmembrane</keyword>
<comment type="subcellular location">
    <subcellularLocation>
        <location evidence="1">Cell projection</location>
        <location evidence="1">Cilium membrane</location>
        <topology evidence="1">Multi-pass membrane protein</topology>
    </subcellularLocation>
</comment>
<evidence type="ECO:0000256" key="10">
    <source>
        <dbReference type="ARBA" id="ARBA00023273"/>
    </source>
</evidence>
<feature type="transmembrane region" description="Helical" evidence="12">
    <location>
        <begin position="61"/>
        <end position="80"/>
    </location>
</feature>
<keyword evidence="10" id="KW-0966">Cell projection</keyword>
<keyword evidence="4" id="KW-1003">Cell membrane</keyword>
<evidence type="ECO:0000256" key="2">
    <source>
        <dbReference type="ARBA" id="ARBA00009082"/>
    </source>
</evidence>
<reference evidence="13" key="2">
    <citation type="submission" date="2020-06" db="EMBL/GenBank/DDBJ databases">
        <authorList>
            <person name="Sheffer M."/>
        </authorList>
    </citation>
    <scope>NUCLEOTIDE SEQUENCE</scope>
</reference>
<dbReference type="Pfam" id="PF10149">
    <property type="entry name" value="TM231"/>
    <property type="match status" value="1"/>
</dbReference>
<proteinExistence type="inferred from homology"/>
<comment type="function">
    <text evidence="11">Transmembrane component of the tectonic-like complex, a complex localized at the transition zone of primary cilia and acting as a barrier that prevents diffusion of transmembrane proteins between the cilia and plasma membranes. Required for ciliogenesis and sonic hedgehog/SHH signaling.</text>
</comment>
<keyword evidence="8 12" id="KW-0472">Membrane</keyword>
<comment type="caution">
    <text evidence="13">The sequence shown here is derived from an EMBL/GenBank/DDBJ whole genome shotgun (WGS) entry which is preliminary data.</text>
</comment>
<dbReference type="EMBL" id="JABXBU010000003">
    <property type="protein sequence ID" value="KAF8793398.1"/>
    <property type="molecule type" value="Genomic_DNA"/>
</dbReference>
<evidence type="ECO:0000256" key="6">
    <source>
        <dbReference type="ARBA" id="ARBA00022989"/>
    </source>
</evidence>
<dbReference type="GO" id="GO:0032880">
    <property type="term" value="P:regulation of protein localization"/>
    <property type="evidence" value="ECO:0007669"/>
    <property type="project" value="TreeGrafter"/>
</dbReference>
<dbReference type="GO" id="GO:0060170">
    <property type="term" value="C:ciliary membrane"/>
    <property type="evidence" value="ECO:0007669"/>
    <property type="project" value="UniProtKB-SubCell"/>
</dbReference>
<keyword evidence="9" id="KW-0325">Glycoprotein</keyword>
<evidence type="ECO:0000256" key="7">
    <source>
        <dbReference type="ARBA" id="ARBA00023069"/>
    </source>
</evidence>
<evidence type="ECO:0000256" key="4">
    <source>
        <dbReference type="ARBA" id="ARBA00022475"/>
    </source>
</evidence>
<dbReference type="Proteomes" id="UP000807504">
    <property type="component" value="Unassembled WGS sequence"/>
</dbReference>
<evidence type="ECO:0000256" key="9">
    <source>
        <dbReference type="ARBA" id="ARBA00023180"/>
    </source>
</evidence>